<keyword evidence="2" id="KW-1185">Reference proteome</keyword>
<evidence type="ECO:0000313" key="2">
    <source>
        <dbReference type="Proteomes" id="UP001174315"/>
    </source>
</evidence>
<sequence>MTFLEVFYNKLVKLGLSVSLEGDAIVLVREGKHDLNIRADPTFEEDYSRMRGARSQSFEPETRILQVNNSIEVQLIALALAQGPRSRDPFNLTSTNGDQVVIGPSTNAFAMSLLEADAIPAQHIESMLFRIRNTPVKNLPVSELVPRTYSGRFKRKGKAIPPGLKEMAIASIRSSLFALAMQMDECLEIWQPRKYWNFNSRSPGEASLQIPKASYDTNVVSFYKVAKSSPYPSQSFLAFYNCLEYYFLRVAETKLHARLAVVLNDPSFKATTGSLDKVVSIVKGDERRSDETEMLRNVLDRYVEESEMISLIERVEREWGESVYTKKRRVFGEDLVVSKQPGHVIGNVAKALKHIRNAIVHSTDRYSREECHVPLSASEDIVAQYVPLIMFSAERVIFGTSSS</sequence>
<organism evidence="1 2">
    <name type="scientific">Stenotrophomonas indicatrix</name>
    <dbReference type="NCBI Taxonomy" id="2045451"/>
    <lineage>
        <taxon>Bacteria</taxon>
        <taxon>Pseudomonadati</taxon>
        <taxon>Pseudomonadota</taxon>
        <taxon>Gammaproteobacteria</taxon>
        <taxon>Lysobacterales</taxon>
        <taxon>Lysobacteraceae</taxon>
        <taxon>Stenotrophomonas</taxon>
    </lineage>
</organism>
<accession>A0ABT8Q7W4</accession>
<protein>
    <recommendedName>
        <fullName evidence="3">ApeA N-terminal domain-containing protein</fullName>
    </recommendedName>
</protein>
<dbReference type="EMBL" id="JAUKNN010000001">
    <property type="protein sequence ID" value="MDN8667824.1"/>
    <property type="molecule type" value="Genomic_DNA"/>
</dbReference>
<dbReference type="RefSeq" id="WP_301868531.1">
    <property type="nucleotide sequence ID" value="NZ_JAUKNN010000001.1"/>
</dbReference>
<dbReference type="Proteomes" id="UP001174315">
    <property type="component" value="Unassembled WGS sequence"/>
</dbReference>
<proteinExistence type="predicted"/>
<evidence type="ECO:0008006" key="3">
    <source>
        <dbReference type="Google" id="ProtNLM"/>
    </source>
</evidence>
<gene>
    <name evidence="1" type="ORF">Q0S36_00570</name>
</gene>
<comment type="caution">
    <text evidence="1">The sequence shown here is derived from an EMBL/GenBank/DDBJ whole genome shotgun (WGS) entry which is preliminary data.</text>
</comment>
<reference evidence="1" key="1">
    <citation type="submission" date="2023-07" db="EMBL/GenBank/DDBJ databases">
        <title>Stenotrophomonas isolates from soil.</title>
        <authorList>
            <person name="Sharma V."/>
            <person name="Zur-Pinska J."/>
            <person name="Hay A.G."/>
        </authorList>
    </citation>
    <scope>NUCLEOTIDE SEQUENCE</scope>
    <source>
        <strain evidence="1">C2</strain>
    </source>
</reference>
<evidence type="ECO:0000313" key="1">
    <source>
        <dbReference type="EMBL" id="MDN8667824.1"/>
    </source>
</evidence>
<name>A0ABT8Q7W4_9GAMM</name>